<dbReference type="InterPro" id="IPR029021">
    <property type="entry name" value="Prot-tyrosine_phosphatase-like"/>
</dbReference>
<comment type="subcellular location">
    <subcellularLocation>
        <location evidence="2">Cytoplasm</location>
    </subcellularLocation>
    <subcellularLocation>
        <location evidence="1">Nucleus</location>
    </subcellularLocation>
</comment>
<dbReference type="GO" id="GO:0017017">
    <property type="term" value="F:MAP kinase tyrosine/serine/threonine phosphatase activity"/>
    <property type="evidence" value="ECO:0007669"/>
    <property type="project" value="TreeGrafter"/>
</dbReference>
<keyword evidence="5" id="KW-0378">Hydrolase</keyword>
<keyword evidence="6" id="KW-0904">Protein phosphatase</keyword>
<evidence type="ECO:0000256" key="2">
    <source>
        <dbReference type="ARBA" id="ARBA00004496"/>
    </source>
</evidence>
<dbReference type="PROSITE" id="PS50054">
    <property type="entry name" value="TYR_PHOSPHATASE_DUAL"/>
    <property type="match status" value="1"/>
</dbReference>
<evidence type="ECO:0000256" key="4">
    <source>
        <dbReference type="ARBA" id="ARBA00022490"/>
    </source>
</evidence>
<feature type="domain" description="Tyrosine-protein phosphatase" evidence="11">
    <location>
        <begin position="30"/>
        <end position="171"/>
    </location>
</feature>
<comment type="catalytic activity">
    <reaction evidence="9">
        <text>O-phospho-L-threonyl-[protein] + H2O = L-threonyl-[protein] + phosphate</text>
        <dbReference type="Rhea" id="RHEA:47004"/>
        <dbReference type="Rhea" id="RHEA-COMP:11060"/>
        <dbReference type="Rhea" id="RHEA-COMP:11605"/>
        <dbReference type="ChEBI" id="CHEBI:15377"/>
        <dbReference type="ChEBI" id="CHEBI:30013"/>
        <dbReference type="ChEBI" id="CHEBI:43474"/>
        <dbReference type="ChEBI" id="CHEBI:61977"/>
        <dbReference type="EC" id="3.1.3.16"/>
    </reaction>
</comment>
<evidence type="ECO:0000256" key="3">
    <source>
        <dbReference type="ARBA" id="ARBA00008601"/>
    </source>
</evidence>
<evidence type="ECO:0000313" key="13">
    <source>
        <dbReference type="EMBL" id="KAK6930014.1"/>
    </source>
</evidence>
<dbReference type="Proteomes" id="UP001370490">
    <property type="component" value="Unassembled WGS sequence"/>
</dbReference>
<dbReference type="InterPro" id="IPR003595">
    <property type="entry name" value="Tyr_Pase_cat"/>
</dbReference>
<evidence type="ECO:0000256" key="8">
    <source>
        <dbReference type="ARBA" id="ARBA00047761"/>
    </source>
</evidence>
<dbReference type="SUPFAM" id="SSF52799">
    <property type="entry name" value="(Phosphotyrosine protein) phosphatases II"/>
    <property type="match status" value="1"/>
</dbReference>
<evidence type="ECO:0000256" key="1">
    <source>
        <dbReference type="ARBA" id="ARBA00004123"/>
    </source>
</evidence>
<dbReference type="CDD" id="cd14498">
    <property type="entry name" value="DSP"/>
    <property type="match status" value="1"/>
</dbReference>
<evidence type="ECO:0000256" key="6">
    <source>
        <dbReference type="ARBA" id="ARBA00022912"/>
    </source>
</evidence>
<dbReference type="SMART" id="SM00404">
    <property type="entry name" value="PTPc_motif"/>
    <property type="match status" value="1"/>
</dbReference>
<keyword evidence="7" id="KW-0539">Nucleus</keyword>
<accession>A0AAN8Z7Y1</accession>
<organism evidence="13 14">
    <name type="scientific">Dillenia turbinata</name>
    <dbReference type="NCBI Taxonomy" id="194707"/>
    <lineage>
        <taxon>Eukaryota</taxon>
        <taxon>Viridiplantae</taxon>
        <taxon>Streptophyta</taxon>
        <taxon>Embryophyta</taxon>
        <taxon>Tracheophyta</taxon>
        <taxon>Spermatophyta</taxon>
        <taxon>Magnoliopsida</taxon>
        <taxon>eudicotyledons</taxon>
        <taxon>Gunneridae</taxon>
        <taxon>Pentapetalae</taxon>
        <taxon>Dilleniales</taxon>
        <taxon>Dilleniaceae</taxon>
        <taxon>Dillenia</taxon>
    </lineage>
</organism>
<dbReference type="Pfam" id="PF00782">
    <property type="entry name" value="DSPc"/>
    <property type="match status" value="1"/>
</dbReference>
<name>A0AAN8Z7Y1_9MAGN</name>
<dbReference type="InterPro" id="IPR020422">
    <property type="entry name" value="TYR_PHOSPHATASE_DUAL_dom"/>
</dbReference>
<evidence type="ECO:0000256" key="5">
    <source>
        <dbReference type="ARBA" id="ARBA00022801"/>
    </source>
</evidence>
<dbReference type="GO" id="GO:0004722">
    <property type="term" value="F:protein serine/threonine phosphatase activity"/>
    <property type="evidence" value="ECO:0007669"/>
    <property type="project" value="UniProtKB-EC"/>
</dbReference>
<proteinExistence type="inferred from homology"/>
<evidence type="ECO:0000259" key="11">
    <source>
        <dbReference type="PROSITE" id="PS50054"/>
    </source>
</evidence>
<evidence type="ECO:0000259" key="12">
    <source>
        <dbReference type="PROSITE" id="PS50056"/>
    </source>
</evidence>
<dbReference type="GO" id="GO:0005634">
    <property type="term" value="C:nucleus"/>
    <property type="evidence" value="ECO:0007669"/>
    <property type="project" value="UniProtKB-SubCell"/>
</dbReference>
<evidence type="ECO:0000256" key="7">
    <source>
        <dbReference type="ARBA" id="ARBA00023242"/>
    </source>
</evidence>
<sequence>MDDLEKEYREELGALMRAISITNIIKQDTVPSQIEEGLFLGSVGASRDVTGLKKLNITHILTLSCTLPPASPDDFTYKVIHVMDRGDTNISQYFDECIDFIDEAKRKGGGVLVHCFVGKSRSVTIVVAYLMKKRGMSLSQALDYVKSRRHQASPNYGFLKQLKEFEQSLRGEETQAKILTQSVKDLSMKTCQ</sequence>
<reference evidence="13 14" key="1">
    <citation type="submission" date="2023-12" db="EMBL/GenBank/DDBJ databases">
        <title>A high-quality genome assembly for Dillenia turbinata (Dilleniales).</title>
        <authorList>
            <person name="Chanderbali A."/>
        </authorList>
    </citation>
    <scope>NUCLEOTIDE SEQUENCE [LARGE SCALE GENOMIC DNA]</scope>
    <source>
        <strain evidence="13">LSX21</strain>
        <tissue evidence="13">Leaf</tissue>
    </source>
</reference>
<evidence type="ECO:0000256" key="10">
    <source>
        <dbReference type="ARBA" id="ARBA00051722"/>
    </source>
</evidence>
<dbReference type="PANTHER" id="PTHR10159">
    <property type="entry name" value="DUAL SPECIFICITY PROTEIN PHOSPHATASE"/>
    <property type="match status" value="1"/>
</dbReference>
<dbReference type="AlphaFoldDB" id="A0AAN8Z7Y1"/>
<comment type="similarity">
    <text evidence="3">Belongs to the protein-tyrosine phosphatase family. Non-receptor class dual specificity subfamily.</text>
</comment>
<comment type="catalytic activity">
    <reaction evidence="8">
        <text>O-phospho-L-seryl-[protein] + H2O = L-seryl-[protein] + phosphate</text>
        <dbReference type="Rhea" id="RHEA:20629"/>
        <dbReference type="Rhea" id="RHEA-COMP:9863"/>
        <dbReference type="Rhea" id="RHEA-COMP:11604"/>
        <dbReference type="ChEBI" id="CHEBI:15377"/>
        <dbReference type="ChEBI" id="CHEBI:29999"/>
        <dbReference type="ChEBI" id="CHEBI:43474"/>
        <dbReference type="ChEBI" id="CHEBI:83421"/>
        <dbReference type="EC" id="3.1.3.16"/>
    </reaction>
</comment>
<comment type="caution">
    <text evidence="13">The sequence shown here is derived from an EMBL/GenBank/DDBJ whole genome shotgun (WGS) entry which is preliminary data.</text>
</comment>
<dbReference type="InterPro" id="IPR000340">
    <property type="entry name" value="Dual-sp_phosphatase_cat-dom"/>
</dbReference>
<evidence type="ECO:0000313" key="14">
    <source>
        <dbReference type="Proteomes" id="UP001370490"/>
    </source>
</evidence>
<dbReference type="GO" id="GO:0033550">
    <property type="term" value="F:MAP kinase tyrosine phosphatase activity"/>
    <property type="evidence" value="ECO:0007669"/>
    <property type="project" value="TreeGrafter"/>
</dbReference>
<keyword evidence="14" id="KW-1185">Reference proteome</keyword>
<dbReference type="PANTHER" id="PTHR10159:SF511">
    <property type="entry name" value="DUAL SPECIFICITY PROTEIN PHOSPHATASE 1"/>
    <property type="match status" value="1"/>
</dbReference>
<dbReference type="GO" id="GO:0008330">
    <property type="term" value="F:protein tyrosine/threonine phosphatase activity"/>
    <property type="evidence" value="ECO:0007669"/>
    <property type="project" value="TreeGrafter"/>
</dbReference>
<dbReference type="GO" id="GO:0005737">
    <property type="term" value="C:cytoplasm"/>
    <property type="evidence" value="ECO:0007669"/>
    <property type="project" value="UniProtKB-SubCell"/>
</dbReference>
<dbReference type="InterPro" id="IPR000387">
    <property type="entry name" value="Tyr_Pase_dom"/>
</dbReference>
<keyword evidence="4" id="KW-0963">Cytoplasm</keyword>
<dbReference type="Gene3D" id="3.90.190.10">
    <property type="entry name" value="Protein tyrosine phosphatase superfamily"/>
    <property type="match status" value="1"/>
</dbReference>
<dbReference type="FunFam" id="3.90.190.10:FF:000056">
    <property type="entry name" value="Dual specificity phosphatase 12"/>
    <property type="match status" value="1"/>
</dbReference>
<feature type="domain" description="Tyrosine specific protein phosphatases" evidence="12">
    <location>
        <begin position="92"/>
        <end position="149"/>
    </location>
</feature>
<evidence type="ECO:0000256" key="9">
    <source>
        <dbReference type="ARBA" id="ARBA00048336"/>
    </source>
</evidence>
<dbReference type="GO" id="GO:0043409">
    <property type="term" value="P:negative regulation of MAPK cascade"/>
    <property type="evidence" value="ECO:0007669"/>
    <property type="project" value="TreeGrafter"/>
</dbReference>
<dbReference type="EMBL" id="JBAMMX010000012">
    <property type="protein sequence ID" value="KAK6930014.1"/>
    <property type="molecule type" value="Genomic_DNA"/>
</dbReference>
<comment type="catalytic activity">
    <reaction evidence="10">
        <text>O-phospho-L-tyrosyl-[protein] + H2O = L-tyrosyl-[protein] + phosphate</text>
        <dbReference type="Rhea" id="RHEA:10684"/>
        <dbReference type="Rhea" id="RHEA-COMP:10136"/>
        <dbReference type="Rhea" id="RHEA-COMP:20101"/>
        <dbReference type="ChEBI" id="CHEBI:15377"/>
        <dbReference type="ChEBI" id="CHEBI:43474"/>
        <dbReference type="ChEBI" id="CHEBI:46858"/>
        <dbReference type="ChEBI" id="CHEBI:61978"/>
        <dbReference type="EC" id="3.1.3.48"/>
    </reaction>
</comment>
<dbReference type="PROSITE" id="PS50056">
    <property type="entry name" value="TYR_PHOSPHATASE_2"/>
    <property type="match status" value="1"/>
</dbReference>
<protein>
    <submittedName>
        <fullName evidence="13">Dual specificity phosphatase, catalytic domain</fullName>
    </submittedName>
</protein>
<gene>
    <name evidence="13" type="ORF">RJ641_004108</name>
</gene>
<dbReference type="SMART" id="SM00195">
    <property type="entry name" value="DSPc"/>
    <property type="match status" value="1"/>
</dbReference>